<accession>A0A8D2JWB5</accession>
<proteinExistence type="predicted"/>
<reference evidence="1" key="2">
    <citation type="submission" date="2025-08" db="UniProtKB">
        <authorList>
            <consortium name="Ensembl"/>
        </authorList>
    </citation>
    <scope>IDENTIFICATION</scope>
</reference>
<reference evidence="1" key="1">
    <citation type="submission" date="2018-05" db="EMBL/GenBank/DDBJ databases">
        <title>Whole genome of Theropithecus gelada.</title>
        <authorList>
            <person name="Chiou K.L."/>
            <person name="Snyder-Mackler N."/>
        </authorList>
    </citation>
    <scope>NUCLEOTIDE SEQUENCE [LARGE SCALE GENOMIC DNA]</scope>
</reference>
<sequence length="101" mass="11520">MLRGIHLCGLASLTDDLFSLCFLSYRCEQKGFCVLPESDNSFVILSAELKKALKTFIVGLHVYMHLTYDINAIYVGAAFSPNVPDWRTLTYEVHREEFTKP</sequence>
<organism evidence="1 2">
    <name type="scientific">Theropithecus gelada</name>
    <name type="common">Gelada baboon</name>
    <dbReference type="NCBI Taxonomy" id="9565"/>
    <lineage>
        <taxon>Eukaryota</taxon>
        <taxon>Metazoa</taxon>
        <taxon>Chordata</taxon>
        <taxon>Craniata</taxon>
        <taxon>Vertebrata</taxon>
        <taxon>Euteleostomi</taxon>
        <taxon>Mammalia</taxon>
        <taxon>Eutheria</taxon>
        <taxon>Euarchontoglires</taxon>
        <taxon>Primates</taxon>
        <taxon>Haplorrhini</taxon>
        <taxon>Catarrhini</taxon>
        <taxon>Cercopithecidae</taxon>
        <taxon>Cercopithecinae</taxon>
        <taxon>Theropithecus</taxon>
    </lineage>
</organism>
<dbReference type="Proteomes" id="UP000694411">
    <property type="component" value="Chromosome 1"/>
</dbReference>
<dbReference type="Ensembl" id="ENSTGET00000006920.1">
    <property type="protein sequence ID" value="ENSTGEP00000005722.1"/>
    <property type="gene ID" value="ENSTGEG00000004735.1"/>
</dbReference>
<name>A0A8D2JWB5_THEGE</name>
<evidence type="ECO:0000313" key="1">
    <source>
        <dbReference type="Ensembl" id="ENSTGEP00000005722.1"/>
    </source>
</evidence>
<keyword evidence="2" id="KW-1185">Reference proteome</keyword>
<evidence type="ECO:0000313" key="2">
    <source>
        <dbReference type="Proteomes" id="UP000694411"/>
    </source>
</evidence>
<dbReference type="AlphaFoldDB" id="A0A8D2JWB5"/>
<protein>
    <submittedName>
        <fullName evidence="1">Uncharacterized protein</fullName>
    </submittedName>
</protein>
<reference evidence="1" key="3">
    <citation type="submission" date="2025-09" db="UniProtKB">
        <authorList>
            <consortium name="Ensembl"/>
        </authorList>
    </citation>
    <scope>IDENTIFICATION</scope>
</reference>